<name>A0ABT0HNA4_9BACT</name>
<comment type="caution">
    <text evidence="6">The sequence shown here is derived from an EMBL/GenBank/DDBJ whole genome shotgun (WGS) entry which is preliminary data.</text>
</comment>
<gene>
    <name evidence="6" type="ORF">M0L20_17440</name>
</gene>
<dbReference type="PROSITE" id="PS51007">
    <property type="entry name" value="CYTC"/>
    <property type="match status" value="1"/>
</dbReference>
<evidence type="ECO:0000313" key="7">
    <source>
        <dbReference type="Proteomes" id="UP001202180"/>
    </source>
</evidence>
<feature type="domain" description="Cytochrome c" evidence="5">
    <location>
        <begin position="42"/>
        <end position="181"/>
    </location>
</feature>
<evidence type="ECO:0000256" key="4">
    <source>
        <dbReference type="PROSITE-ProRule" id="PRU00433"/>
    </source>
</evidence>
<accession>A0ABT0HNA4</accession>
<dbReference type="SUPFAM" id="SSF46626">
    <property type="entry name" value="Cytochrome c"/>
    <property type="match status" value="1"/>
</dbReference>
<protein>
    <submittedName>
        <fullName evidence="6">C-type cytochrome</fullName>
    </submittedName>
</protein>
<keyword evidence="2 4" id="KW-0479">Metal-binding</keyword>
<evidence type="ECO:0000256" key="2">
    <source>
        <dbReference type="ARBA" id="ARBA00022723"/>
    </source>
</evidence>
<evidence type="ECO:0000256" key="3">
    <source>
        <dbReference type="ARBA" id="ARBA00023004"/>
    </source>
</evidence>
<sequence>MQTPVLSTLALLAATTLLITGFSTKSVDPSVSVTKRMPPDQTLIKRGEYLVSIMGCNDCHSPKTMGPQGPEPVAGKLLSGYPAGRSLPSRNADVLKDWVLFNSDNTAAVGPWGVSFAANLTSDETGIGSWTEEQFKRALTQGKSKGIANNRMLLPPMPWTNYRSIKDADLKAIFAYLKSTKPVANVVPDPIAPAH</sequence>
<keyword evidence="3 4" id="KW-0408">Iron</keyword>
<dbReference type="PANTHER" id="PTHR35008">
    <property type="entry name" value="BLL4482 PROTEIN-RELATED"/>
    <property type="match status" value="1"/>
</dbReference>
<dbReference type="Gene3D" id="1.10.760.10">
    <property type="entry name" value="Cytochrome c-like domain"/>
    <property type="match status" value="1"/>
</dbReference>
<dbReference type="InterPro" id="IPR051459">
    <property type="entry name" value="Cytochrome_c-type_DH"/>
</dbReference>
<keyword evidence="7" id="KW-1185">Reference proteome</keyword>
<dbReference type="Proteomes" id="UP001202180">
    <property type="component" value="Unassembled WGS sequence"/>
</dbReference>
<organism evidence="6 7">
    <name type="scientific">Spirosoma liriopis</name>
    <dbReference type="NCBI Taxonomy" id="2937440"/>
    <lineage>
        <taxon>Bacteria</taxon>
        <taxon>Pseudomonadati</taxon>
        <taxon>Bacteroidota</taxon>
        <taxon>Cytophagia</taxon>
        <taxon>Cytophagales</taxon>
        <taxon>Cytophagaceae</taxon>
        <taxon>Spirosoma</taxon>
    </lineage>
</organism>
<reference evidence="6 7" key="1">
    <citation type="submission" date="2022-04" db="EMBL/GenBank/DDBJ databases">
        <title>Spirosoma sp. strain RP8 genome sequencing and assembly.</title>
        <authorList>
            <person name="Jung Y."/>
        </authorList>
    </citation>
    <scope>NUCLEOTIDE SEQUENCE [LARGE SCALE GENOMIC DNA]</scope>
    <source>
        <strain evidence="6 7">RP8</strain>
    </source>
</reference>
<dbReference type="InterPro" id="IPR036909">
    <property type="entry name" value="Cyt_c-like_dom_sf"/>
</dbReference>
<dbReference type="PANTHER" id="PTHR35008:SF4">
    <property type="entry name" value="BLL4482 PROTEIN"/>
    <property type="match status" value="1"/>
</dbReference>
<proteinExistence type="predicted"/>
<dbReference type="EMBL" id="JALPRF010000003">
    <property type="protein sequence ID" value="MCK8493654.1"/>
    <property type="molecule type" value="Genomic_DNA"/>
</dbReference>
<evidence type="ECO:0000256" key="1">
    <source>
        <dbReference type="ARBA" id="ARBA00022617"/>
    </source>
</evidence>
<dbReference type="InterPro" id="IPR009056">
    <property type="entry name" value="Cyt_c-like_dom"/>
</dbReference>
<dbReference type="RefSeq" id="WP_248478251.1">
    <property type="nucleotide sequence ID" value="NZ_JALPRF010000003.1"/>
</dbReference>
<evidence type="ECO:0000259" key="5">
    <source>
        <dbReference type="PROSITE" id="PS51007"/>
    </source>
</evidence>
<evidence type="ECO:0000313" key="6">
    <source>
        <dbReference type="EMBL" id="MCK8493654.1"/>
    </source>
</evidence>
<keyword evidence="1 4" id="KW-0349">Heme</keyword>